<evidence type="ECO:0000256" key="5">
    <source>
        <dbReference type="ARBA" id="ARBA00022741"/>
    </source>
</evidence>
<keyword evidence="4 10" id="KW-0808">Transferase</keyword>
<evidence type="ECO:0000256" key="10">
    <source>
        <dbReference type="RuleBase" id="RU363066"/>
    </source>
</evidence>
<evidence type="ECO:0000256" key="1">
    <source>
        <dbReference type="ARBA" id="ARBA00004761"/>
    </source>
</evidence>
<dbReference type="PANTHER" id="PTHR43442">
    <property type="entry name" value="GLUCONOKINASE-RELATED"/>
    <property type="match status" value="1"/>
</dbReference>
<dbReference type="CDD" id="cd02021">
    <property type="entry name" value="GntK"/>
    <property type="match status" value="1"/>
</dbReference>
<reference evidence="11 12" key="1">
    <citation type="submission" date="2023-03" db="EMBL/GenBank/DDBJ databases">
        <title>YIM 152171 draft genome.</title>
        <authorList>
            <person name="Yang Z."/>
        </authorList>
    </citation>
    <scope>NUCLEOTIDE SEQUENCE [LARGE SCALE GENOMIC DNA]</scope>
    <source>
        <strain evidence="11 12">YIM 152171</strain>
    </source>
</reference>
<evidence type="ECO:0000313" key="11">
    <source>
        <dbReference type="EMBL" id="MDF1587325.1"/>
    </source>
</evidence>
<keyword evidence="8" id="KW-0311">Gluconate utilization</keyword>
<keyword evidence="5 10" id="KW-0547">Nucleotide-binding</keyword>
<dbReference type="GO" id="GO:0005737">
    <property type="term" value="C:cytoplasm"/>
    <property type="evidence" value="ECO:0007669"/>
    <property type="project" value="TreeGrafter"/>
</dbReference>
<keyword evidence="12" id="KW-1185">Reference proteome</keyword>
<evidence type="ECO:0000313" key="12">
    <source>
        <dbReference type="Proteomes" id="UP001301140"/>
    </source>
</evidence>
<dbReference type="EMBL" id="JARGEQ010000126">
    <property type="protein sequence ID" value="MDF1587325.1"/>
    <property type="molecule type" value="Genomic_DNA"/>
</dbReference>
<accession>A0AAP3XSR7</accession>
<dbReference type="Gene3D" id="3.40.50.300">
    <property type="entry name" value="P-loop containing nucleotide triphosphate hydrolases"/>
    <property type="match status" value="1"/>
</dbReference>
<dbReference type="FunFam" id="3.40.50.300:FF:000522">
    <property type="entry name" value="Gluconokinase"/>
    <property type="match status" value="1"/>
</dbReference>
<evidence type="ECO:0000256" key="4">
    <source>
        <dbReference type="ARBA" id="ARBA00022679"/>
    </source>
</evidence>
<dbReference type="GO" id="GO:0046316">
    <property type="term" value="F:gluconokinase activity"/>
    <property type="evidence" value="ECO:0007669"/>
    <property type="project" value="UniProtKB-EC"/>
</dbReference>
<keyword evidence="6 10" id="KW-0418">Kinase</keyword>
<evidence type="ECO:0000256" key="2">
    <source>
        <dbReference type="ARBA" id="ARBA00008420"/>
    </source>
</evidence>
<dbReference type="InterPro" id="IPR006001">
    <property type="entry name" value="Therm_gnt_kin"/>
</dbReference>
<dbReference type="Proteomes" id="UP001301140">
    <property type="component" value="Unassembled WGS sequence"/>
</dbReference>
<dbReference type="GO" id="GO:0005524">
    <property type="term" value="F:ATP binding"/>
    <property type="evidence" value="ECO:0007669"/>
    <property type="project" value="UniProtKB-KW"/>
</dbReference>
<dbReference type="GO" id="GO:0019521">
    <property type="term" value="P:D-gluconate metabolic process"/>
    <property type="evidence" value="ECO:0007669"/>
    <property type="project" value="UniProtKB-KW"/>
</dbReference>
<comment type="similarity">
    <text evidence="2 10">Belongs to the gluconokinase GntK/GntV family.</text>
</comment>
<keyword evidence="7 10" id="KW-0067">ATP-binding</keyword>
<dbReference type="AlphaFoldDB" id="A0AAP3XSR7"/>
<evidence type="ECO:0000256" key="7">
    <source>
        <dbReference type="ARBA" id="ARBA00022840"/>
    </source>
</evidence>
<proteinExistence type="inferred from homology"/>
<dbReference type="PANTHER" id="PTHR43442:SF3">
    <property type="entry name" value="GLUCONOKINASE-RELATED"/>
    <property type="match status" value="1"/>
</dbReference>
<protein>
    <recommendedName>
        <fullName evidence="3 10">Gluconokinase</fullName>
        <ecNumber evidence="3 10">2.7.1.12</ecNumber>
    </recommendedName>
</protein>
<comment type="pathway">
    <text evidence="1">Carbohydrate acid metabolism.</text>
</comment>
<evidence type="ECO:0000256" key="6">
    <source>
        <dbReference type="ARBA" id="ARBA00022777"/>
    </source>
</evidence>
<evidence type="ECO:0000256" key="8">
    <source>
        <dbReference type="ARBA" id="ARBA00023064"/>
    </source>
</evidence>
<evidence type="ECO:0000256" key="3">
    <source>
        <dbReference type="ARBA" id="ARBA00012054"/>
    </source>
</evidence>
<sequence>MIVVVMGVTSVGKTTVGLLLAEALEAHYAEGDSYHPPANVEKMRQGGALDDADRAPWLEAIAADMRRWQAEGRSAVVTCSALKRSYRDVLRGAGPGVRFAWLTGDPAVIRRRMEGRQGHYMPVTLLPSQLATLESPADEPDVVAVDVAGTPREVAQAVLRALGASGNAAS</sequence>
<dbReference type="NCBIfam" id="TIGR01313">
    <property type="entry name" value="therm_gnt_kin"/>
    <property type="match status" value="1"/>
</dbReference>
<dbReference type="SUPFAM" id="SSF52540">
    <property type="entry name" value="P-loop containing nucleoside triphosphate hydrolases"/>
    <property type="match status" value="1"/>
</dbReference>
<dbReference type="InterPro" id="IPR027417">
    <property type="entry name" value="P-loop_NTPase"/>
</dbReference>
<name>A0AAP3XSR7_9PROT</name>
<evidence type="ECO:0000256" key="9">
    <source>
        <dbReference type="ARBA" id="ARBA00048090"/>
    </source>
</evidence>
<dbReference type="EC" id="2.7.1.12" evidence="3 10"/>
<gene>
    <name evidence="11" type="ORF">PZ740_13140</name>
</gene>
<organism evidence="11 12">
    <name type="scientific">Marinimicrococcus flavescens</name>
    <dbReference type="NCBI Taxonomy" id="3031815"/>
    <lineage>
        <taxon>Bacteria</taxon>
        <taxon>Pseudomonadati</taxon>
        <taxon>Pseudomonadota</taxon>
        <taxon>Alphaproteobacteria</taxon>
        <taxon>Geminicoccales</taxon>
        <taxon>Geminicoccaceae</taxon>
        <taxon>Marinimicrococcus</taxon>
    </lineage>
</organism>
<comment type="catalytic activity">
    <reaction evidence="9 10">
        <text>D-gluconate + ATP = 6-phospho-D-gluconate + ADP + H(+)</text>
        <dbReference type="Rhea" id="RHEA:19433"/>
        <dbReference type="ChEBI" id="CHEBI:15378"/>
        <dbReference type="ChEBI" id="CHEBI:18391"/>
        <dbReference type="ChEBI" id="CHEBI:30616"/>
        <dbReference type="ChEBI" id="CHEBI:58759"/>
        <dbReference type="ChEBI" id="CHEBI:456216"/>
        <dbReference type="EC" id="2.7.1.12"/>
    </reaction>
</comment>
<comment type="caution">
    <text evidence="11">The sequence shown here is derived from an EMBL/GenBank/DDBJ whole genome shotgun (WGS) entry which is preliminary data.</text>
</comment>